<evidence type="ECO:0000259" key="4">
    <source>
        <dbReference type="PROSITE" id="PS50932"/>
    </source>
</evidence>
<evidence type="ECO:0000256" key="2">
    <source>
        <dbReference type="ARBA" id="ARBA00023125"/>
    </source>
</evidence>
<dbReference type="Gene3D" id="3.40.50.2300">
    <property type="match status" value="2"/>
</dbReference>
<dbReference type="InterPro" id="IPR046335">
    <property type="entry name" value="LacI/GalR-like_sensor"/>
</dbReference>
<dbReference type="PANTHER" id="PTHR30146:SF109">
    <property type="entry name" value="HTH-TYPE TRANSCRIPTIONAL REGULATOR GALS"/>
    <property type="match status" value="1"/>
</dbReference>
<keyword evidence="1" id="KW-0805">Transcription regulation</keyword>
<dbReference type="EMBL" id="MPDK01000018">
    <property type="protein sequence ID" value="PWI57100.1"/>
    <property type="molecule type" value="Genomic_DNA"/>
</dbReference>
<feature type="domain" description="HTH lacI-type" evidence="4">
    <location>
        <begin position="2"/>
        <end position="56"/>
    </location>
</feature>
<evidence type="ECO:0000256" key="3">
    <source>
        <dbReference type="ARBA" id="ARBA00023163"/>
    </source>
</evidence>
<reference evidence="5 6" key="1">
    <citation type="submission" date="2016-11" db="EMBL/GenBank/DDBJ databases">
        <title>Comparative genomics of Acidibacillus ferroxidans species.</title>
        <authorList>
            <person name="Oliveira G."/>
            <person name="Nunes G."/>
            <person name="Oliveira R."/>
            <person name="Araujo F."/>
            <person name="Salim A."/>
            <person name="Scholte L."/>
            <person name="Morais D."/>
            <person name="Nancucheo I."/>
            <person name="Johnson D.B."/>
            <person name="Grail B."/>
            <person name="Bittencourt J."/>
            <person name="Valadares R."/>
        </authorList>
    </citation>
    <scope>NUCLEOTIDE SEQUENCE [LARGE SCALE GENOMIC DNA]</scope>
    <source>
        <strain evidence="5 6">Y002</strain>
    </source>
</reference>
<keyword evidence="3" id="KW-0804">Transcription</keyword>
<dbReference type="InterPro" id="IPR000843">
    <property type="entry name" value="HTH_LacI"/>
</dbReference>
<protein>
    <submittedName>
        <fullName evidence="5">LacI family transcriptional regulator</fullName>
    </submittedName>
</protein>
<dbReference type="CDD" id="cd06294">
    <property type="entry name" value="PBP1_MalR-like"/>
    <property type="match status" value="1"/>
</dbReference>
<name>A0A2U3D733_SULT2</name>
<dbReference type="Pfam" id="PF00356">
    <property type="entry name" value="LacI"/>
    <property type="match status" value="1"/>
</dbReference>
<dbReference type="OrthoDB" id="9788209at2"/>
<evidence type="ECO:0000313" key="6">
    <source>
        <dbReference type="Proteomes" id="UP000245380"/>
    </source>
</evidence>
<dbReference type="PROSITE" id="PS50932">
    <property type="entry name" value="HTH_LACI_2"/>
    <property type="match status" value="1"/>
</dbReference>
<evidence type="ECO:0000256" key="1">
    <source>
        <dbReference type="ARBA" id="ARBA00023015"/>
    </source>
</evidence>
<dbReference type="GO" id="GO:0003700">
    <property type="term" value="F:DNA-binding transcription factor activity"/>
    <property type="evidence" value="ECO:0007669"/>
    <property type="project" value="TreeGrafter"/>
</dbReference>
<comment type="caution">
    <text evidence="5">The sequence shown here is derived from an EMBL/GenBank/DDBJ whole genome shotgun (WGS) entry which is preliminary data.</text>
</comment>
<dbReference type="PANTHER" id="PTHR30146">
    <property type="entry name" value="LACI-RELATED TRANSCRIPTIONAL REPRESSOR"/>
    <property type="match status" value="1"/>
</dbReference>
<gene>
    <name evidence="5" type="ORF">BM613_10085</name>
</gene>
<sequence>MSTIKDVAALAKVSPSTVSRVLANSPRISDETKQRVRQALEQLDYQPNVFARGLVTNTASSIGILIPPQMTEFFANPFFAEMMSGVSEVARSEGFDTVLSTSAVDEEDAVDRMIRGRRVDGLILLGSRIRDAVLPKVAQHQFPSVLLGRPAEDIPISYVNNDNVQAAYEATKHLLDLGHEKIGFLGGSFDLVVTRDRLEGYRHALLEVGIEPNTRMEISTYFLEQGGYQGMMHLLALPTRPTAVLASDDVLAFGAMRAAGELGYHLPDDLAIVGFNDIRLAELANPPLTSVRVHMHELGVGATRLLVEQIRASKMLKRSKIVDFELVIRESCGFHRNHQTSSR</sequence>
<evidence type="ECO:0000313" key="5">
    <source>
        <dbReference type="EMBL" id="PWI57100.1"/>
    </source>
</evidence>
<dbReference type="SMART" id="SM00354">
    <property type="entry name" value="HTH_LACI"/>
    <property type="match status" value="1"/>
</dbReference>
<keyword evidence="6" id="KW-1185">Reference proteome</keyword>
<dbReference type="GO" id="GO:0000976">
    <property type="term" value="F:transcription cis-regulatory region binding"/>
    <property type="evidence" value="ECO:0007669"/>
    <property type="project" value="TreeGrafter"/>
</dbReference>
<organism evidence="5 6">
    <name type="scientific">Sulfoacidibacillus thermotolerans</name>
    <name type="common">Acidibacillus sulfuroxidans</name>
    <dbReference type="NCBI Taxonomy" id="1765684"/>
    <lineage>
        <taxon>Bacteria</taxon>
        <taxon>Bacillati</taxon>
        <taxon>Bacillota</taxon>
        <taxon>Bacilli</taxon>
        <taxon>Bacillales</taxon>
        <taxon>Alicyclobacillaceae</taxon>
        <taxon>Sulfoacidibacillus</taxon>
    </lineage>
</organism>
<dbReference type="SUPFAM" id="SSF47413">
    <property type="entry name" value="lambda repressor-like DNA-binding domains"/>
    <property type="match status" value="1"/>
</dbReference>
<dbReference type="Pfam" id="PF13377">
    <property type="entry name" value="Peripla_BP_3"/>
    <property type="match status" value="1"/>
</dbReference>
<accession>A0A2U3D733</accession>
<dbReference type="InterPro" id="IPR028082">
    <property type="entry name" value="Peripla_BP_I"/>
</dbReference>
<dbReference type="CDD" id="cd01392">
    <property type="entry name" value="HTH_LacI"/>
    <property type="match status" value="1"/>
</dbReference>
<dbReference type="InterPro" id="IPR010982">
    <property type="entry name" value="Lambda_DNA-bd_dom_sf"/>
</dbReference>
<keyword evidence="2" id="KW-0238">DNA-binding</keyword>
<dbReference type="RefSeq" id="WP_109431072.1">
    <property type="nucleotide sequence ID" value="NZ_MPDK01000018.1"/>
</dbReference>
<dbReference type="Proteomes" id="UP000245380">
    <property type="component" value="Unassembled WGS sequence"/>
</dbReference>
<dbReference type="SUPFAM" id="SSF53822">
    <property type="entry name" value="Periplasmic binding protein-like I"/>
    <property type="match status" value="1"/>
</dbReference>
<proteinExistence type="predicted"/>
<dbReference type="AlphaFoldDB" id="A0A2U3D733"/>
<dbReference type="PROSITE" id="PS00356">
    <property type="entry name" value="HTH_LACI_1"/>
    <property type="match status" value="1"/>
</dbReference>
<dbReference type="Gene3D" id="1.10.260.40">
    <property type="entry name" value="lambda repressor-like DNA-binding domains"/>
    <property type="match status" value="1"/>
</dbReference>